<feature type="compositionally biased region" description="Basic and acidic residues" evidence="1">
    <location>
        <begin position="11"/>
        <end position="24"/>
    </location>
</feature>
<dbReference type="Proteomes" id="UP000266841">
    <property type="component" value="Unassembled WGS sequence"/>
</dbReference>
<dbReference type="EMBL" id="AGNL01050593">
    <property type="protein sequence ID" value="EJK43819.1"/>
    <property type="molecule type" value="Genomic_DNA"/>
</dbReference>
<keyword evidence="3" id="KW-1185">Reference proteome</keyword>
<evidence type="ECO:0000313" key="2">
    <source>
        <dbReference type="EMBL" id="EJK43819.1"/>
    </source>
</evidence>
<evidence type="ECO:0000256" key="1">
    <source>
        <dbReference type="SAM" id="MobiDB-lite"/>
    </source>
</evidence>
<accession>K0QZP9</accession>
<evidence type="ECO:0000313" key="3">
    <source>
        <dbReference type="Proteomes" id="UP000266841"/>
    </source>
</evidence>
<feature type="region of interest" description="Disordered" evidence="1">
    <location>
        <begin position="1"/>
        <end position="33"/>
    </location>
</feature>
<reference evidence="2 3" key="1">
    <citation type="journal article" date="2012" name="Genome Biol.">
        <title>Genome and low-iron response of an oceanic diatom adapted to chronic iron limitation.</title>
        <authorList>
            <person name="Lommer M."/>
            <person name="Specht M."/>
            <person name="Roy A.S."/>
            <person name="Kraemer L."/>
            <person name="Andreson R."/>
            <person name="Gutowska M.A."/>
            <person name="Wolf J."/>
            <person name="Bergner S.V."/>
            <person name="Schilhabel M.B."/>
            <person name="Klostermeier U.C."/>
            <person name="Beiko R.G."/>
            <person name="Rosenstiel P."/>
            <person name="Hippler M."/>
            <person name="Laroche J."/>
        </authorList>
    </citation>
    <scope>NUCLEOTIDE SEQUENCE [LARGE SCALE GENOMIC DNA]</scope>
    <source>
        <strain evidence="2 3">CCMP1005</strain>
    </source>
</reference>
<proteinExistence type="predicted"/>
<organism evidence="2 3">
    <name type="scientific">Thalassiosira oceanica</name>
    <name type="common">Marine diatom</name>
    <dbReference type="NCBI Taxonomy" id="159749"/>
    <lineage>
        <taxon>Eukaryota</taxon>
        <taxon>Sar</taxon>
        <taxon>Stramenopiles</taxon>
        <taxon>Ochrophyta</taxon>
        <taxon>Bacillariophyta</taxon>
        <taxon>Coscinodiscophyceae</taxon>
        <taxon>Thalassiosirophycidae</taxon>
        <taxon>Thalassiosirales</taxon>
        <taxon>Thalassiosiraceae</taxon>
        <taxon>Thalassiosira</taxon>
    </lineage>
</organism>
<comment type="caution">
    <text evidence="2">The sequence shown here is derived from an EMBL/GenBank/DDBJ whole genome shotgun (WGS) entry which is preliminary data.</text>
</comment>
<gene>
    <name evidence="2" type="ORF">THAOC_37699</name>
</gene>
<dbReference type="AlphaFoldDB" id="K0QZP9"/>
<protein>
    <submittedName>
        <fullName evidence="2">Uncharacterized protein</fullName>
    </submittedName>
</protein>
<sequence>CNSWAGTRAGLAEDKPRRGAKEDPDPYCAGQLSGPCLSQEAKRRRFGRADVGQFDSFLDGVNPGQPTF</sequence>
<name>K0QZP9_THAOC</name>
<feature type="non-terminal residue" evidence="2">
    <location>
        <position position="1"/>
    </location>
</feature>